<feature type="compositionally biased region" description="Acidic residues" evidence="5">
    <location>
        <begin position="536"/>
        <end position="552"/>
    </location>
</feature>
<evidence type="ECO:0000259" key="6">
    <source>
        <dbReference type="PROSITE" id="PS50048"/>
    </source>
</evidence>
<dbReference type="PANTHER" id="PTHR31069">
    <property type="entry name" value="OLEATE-ACTIVATED TRANSCRIPTION FACTOR 1-RELATED"/>
    <property type="match status" value="1"/>
</dbReference>
<proteinExistence type="predicted"/>
<dbReference type="PANTHER" id="PTHR31069:SF32">
    <property type="entry name" value="ARGININE METABOLISM REGULATION PROTEIN II"/>
    <property type="match status" value="1"/>
</dbReference>
<protein>
    <recommendedName>
        <fullName evidence="6">Zn(2)-C6 fungal-type domain-containing protein</fullName>
    </recommendedName>
</protein>
<dbReference type="EMBL" id="CAKXYY010000008">
    <property type="protein sequence ID" value="CAH2352859.1"/>
    <property type="molecule type" value="Genomic_DNA"/>
</dbReference>
<sequence length="856" mass="99479">MPQKSRNFEGCWTCRSRKVKCDLAKPVCNRCVKAKFKCEGYDIKLGWSDPLTIDSHNELITIRIQDGSSLDNGSINNEFQRRKIAAVPFPKSSAYTTFKEVEDAIERVDFWIVRNNKNVLDGKQYQFGPFSVFRSPCSLQAQDPGQSENWSNSSGLNSKNGQPAGRPQDNTLKFKHSLQKKKNILDFTDSYGEQQDSPSIFSKNINNSWVHFELLDYAKLTILAIKGINYNFDEQNMLHILYPKFFPNIDSDDWKANVLVLNKLFKYSPSDGITVFPLFNKLLKCFKNNVSCFMRINYDKNYWQKTIVPFIYKTFGEFLYLDINKGEDNKSDTDNEDEDNEKEPWSMEEKIDHIKSSIVYSVLCIAAFQQHFENQDYLTLSIELRKLTITIINSHLDKYGDDEVIVPDKEGTDSTSCDSNFDLEYEELLLLGILLQLQIDSYFSVFENYDYLYGIGEFLIKEKFFKQNIKNVSNMSLYLIGLFNYYHTFYESTQSINMSNYSMDENDLKRVYRDIGEDYNLIQDRDGDKSGSESGSESDSDSDSDSESDNDGEVSKIVDTAINSHRKVSMKPIISNLISSNDDNLSFSINFQGKRSDDESKRKRRKTTSTLPILSKSTLIYTDSPVLYPYVPDPNKMGYNTFNSELIYISFGVPKSLIDIFYKVIQLTNHKKVFSQKKVFPRNFPIICADIEDALLSWDESKYWTLFNDKHQFISNFHQAMYHNIKSFHHSLIVYFYQLVKQSKTSSFQNHIHMTLDHLKELISLNNLSRGDGESDGEQAQFRPSFWQILVCAADALDPKIRSQYQRIWLSDEFSGKGNYWRAKQIIYEVWKRRDVGEDVTWMDMVREWDVVMSLG</sequence>
<dbReference type="InterPro" id="IPR021858">
    <property type="entry name" value="Fun_TF"/>
</dbReference>
<gene>
    <name evidence="7" type="ORF">CLIB1423_08S02696</name>
</gene>
<dbReference type="InterPro" id="IPR036864">
    <property type="entry name" value="Zn2-C6_fun-type_DNA-bd_sf"/>
</dbReference>
<keyword evidence="2" id="KW-0238">DNA-binding</keyword>
<evidence type="ECO:0000256" key="4">
    <source>
        <dbReference type="ARBA" id="ARBA00023242"/>
    </source>
</evidence>
<organism evidence="7 8">
    <name type="scientific">[Candida] railenensis</name>
    <dbReference type="NCBI Taxonomy" id="45579"/>
    <lineage>
        <taxon>Eukaryota</taxon>
        <taxon>Fungi</taxon>
        <taxon>Dikarya</taxon>
        <taxon>Ascomycota</taxon>
        <taxon>Saccharomycotina</taxon>
        <taxon>Pichiomycetes</taxon>
        <taxon>Debaryomycetaceae</taxon>
        <taxon>Kurtzmaniella</taxon>
    </lineage>
</organism>
<feature type="domain" description="Zn(2)-C6 fungal-type" evidence="6">
    <location>
        <begin position="10"/>
        <end position="38"/>
    </location>
</feature>
<dbReference type="AlphaFoldDB" id="A0A9P0QP70"/>
<dbReference type="OrthoDB" id="3477330at2759"/>
<evidence type="ECO:0000256" key="1">
    <source>
        <dbReference type="ARBA" id="ARBA00023015"/>
    </source>
</evidence>
<dbReference type="InterPro" id="IPR050675">
    <property type="entry name" value="OAF3"/>
</dbReference>
<dbReference type="Gene3D" id="4.10.240.10">
    <property type="entry name" value="Zn(2)-C6 fungal-type DNA-binding domain"/>
    <property type="match status" value="1"/>
</dbReference>
<dbReference type="SMART" id="SM00066">
    <property type="entry name" value="GAL4"/>
    <property type="match status" value="1"/>
</dbReference>
<evidence type="ECO:0000313" key="8">
    <source>
        <dbReference type="Proteomes" id="UP000837801"/>
    </source>
</evidence>
<feature type="compositionally biased region" description="Polar residues" evidence="5">
    <location>
        <begin position="139"/>
        <end position="161"/>
    </location>
</feature>
<reference evidence="7" key="1">
    <citation type="submission" date="2022-03" db="EMBL/GenBank/DDBJ databases">
        <authorList>
            <person name="Legras J.-L."/>
            <person name="Devillers H."/>
            <person name="Grondin C."/>
        </authorList>
    </citation>
    <scope>NUCLEOTIDE SEQUENCE</scope>
    <source>
        <strain evidence="7">CLIB 1423</strain>
    </source>
</reference>
<comment type="caution">
    <text evidence="7">The sequence shown here is derived from an EMBL/GenBank/DDBJ whole genome shotgun (WGS) entry which is preliminary data.</text>
</comment>
<evidence type="ECO:0000256" key="3">
    <source>
        <dbReference type="ARBA" id="ARBA00023163"/>
    </source>
</evidence>
<keyword evidence="8" id="KW-1185">Reference proteome</keyword>
<accession>A0A9P0QP70</accession>
<keyword evidence="1" id="KW-0805">Transcription regulation</keyword>
<name>A0A9P0QP70_9ASCO</name>
<dbReference type="CDD" id="cd00067">
    <property type="entry name" value="GAL4"/>
    <property type="match status" value="1"/>
</dbReference>
<dbReference type="Pfam" id="PF00172">
    <property type="entry name" value="Zn_clus"/>
    <property type="match status" value="1"/>
</dbReference>
<evidence type="ECO:0000256" key="2">
    <source>
        <dbReference type="ARBA" id="ARBA00023125"/>
    </source>
</evidence>
<dbReference type="PROSITE" id="PS00463">
    <property type="entry name" value="ZN2_CY6_FUNGAL_1"/>
    <property type="match status" value="1"/>
</dbReference>
<keyword evidence="4" id="KW-0539">Nucleus</keyword>
<dbReference type="Proteomes" id="UP000837801">
    <property type="component" value="Unassembled WGS sequence"/>
</dbReference>
<dbReference type="PROSITE" id="PS50048">
    <property type="entry name" value="ZN2_CY6_FUNGAL_2"/>
    <property type="match status" value="1"/>
</dbReference>
<dbReference type="InterPro" id="IPR001138">
    <property type="entry name" value="Zn2Cys6_DnaBD"/>
</dbReference>
<dbReference type="SUPFAM" id="SSF57701">
    <property type="entry name" value="Zn2/Cys6 DNA-binding domain"/>
    <property type="match status" value="1"/>
</dbReference>
<evidence type="ECO:0000256" key="5">
    <source>
        <dbReference type="SAM" id="MobiDB-lite"/>
    </source>
</evidence>
<keyword evidence="3" id="KW-0804">Transcription</keyword>
<feature type="region of interest" description="Disordered" evidence="5">
    <location>
        <begin position="522"/>
        <end position="554"/>
    </location>
</feature>
<dbReference type="GO" id="GO:0000981">
    <property type="term" value="F:DNA-binding transcription factor activity, RNA polymerase II-specific"/>
    <property type="evidence" value="ECO:0007669"/>
    <property type="project" value="InterPro"/>
</dbReference>
<dbReference type="Pfam" id="PF11951">
    <property type="entry name" value="Fungal_trans_2"/>
    <property type="match status" value="1"/>
</dbReference>
<feature type="region of interest" description="Disordered" evidence="5">
    <location>
        <begin position="139"/>
        <end position="169"/>
    </location>
</feature>
<dbReference type="GO" id="GO:0008270">
    <property type="term" value="F:zinc ion binding"/>
    <property type="evidence" value="ECO:0007669"/>
    <property type="project" value="InterPro"/>
</dbReference>
<evidence type="ECO:0000313" key="7">
    <source>
        <dbReference type="EMBL" id="CAH2352859.1"/>
    </source>
</evidence>
<dbReference type="GO" id="GO:0003677">
    <property type="term" value="F:DNA binding"/>
    <property type="evidence" value="ECO:0007669"/>
    <property type="project" value="UniProtKB-KW"/>
</dbReference>